<evidence type="ECO:0000256" key="2">
    <source>
        <dbReference type="ARBA" id="ARBA00022490"/>
    </source>
</evidence>
<feature type="domain" description="Gamma-Tubulin ring complex non-core subunit mod21 N-terminal" evidence="8">
    <location>
        <begin position="65"/>
        <end position="156"/>
    </location>
</feature>
<keyword evidence="3 5" id="KW-0493">Microtubule</keyword>
<evidence type="ECO:0000313" key="11">
    <source>
        <dbReference type="Proteomes" id="UP000182658"/>
    </source>
</evidence>
<evidence type="ECO:0000256" key="1">
    <source>
        <dbReference type="ARBA" id="ARBA00010337"/>
    </source>
</evidence>
<dbReference type="Proteomes" id="UP000182658">
    <property type="component" value="Unassembled WGS sequence"/>
</dbReference>
<dbReference type="Pfam" id="PF17681">
    <property type="entry name" value="GCP_N_terminal"/>
    <property type="match status" value="1"/>
</dbReference>
<name>A0A1J7IQI5_9PEZI</name>
<keyword evidence="11" id="KW-1185">Reference proteome</keyword>
<accession>A0A1J7IQI5</accession>
<evidence type="ECO:0000259" key="8">
    <source>
        <dbReference type="Pfam" id="PF14609"/>
    </source>
</evidence>
<dbReference type="GO" id="GO:0051321">
    <property type="term" value="P:meiotic cell cycle"/>
    <property type="evidence" value="ECO:0007669"/>
    <property type="project" value="TreeGrafter"/>
</dbReference>
<feature type="domain" description="Gamma tubulin complex component protein N-terminal" evidence="9">
    <location>
        <begin position="231"/>
        <end position="538"/>
    </location>
</feature>
<dbReference type="CDD" id="cd22572">
    <property type="entry name" value="GCP5_NTD"/>
    <property type="match status" value="1"/>
</dbReference>
<dbReference type="InterPro" id="IPR040457">
    <property type="entry name" value="GCP_C"/>
</dbReference>
<dbReference type="GO" id="GO:0031122">
    <property type="term" value="P:cytoplasmic microtubule organization"/>
    <property type="evidence" value="ECO:0007669"/>
    <property type="project" value="TreeGrafter"/>
</dbReference>
<protein>
    <recommendedName>
        <fullName evidence="5">Spindle pole body component</fullName>
    </recommendedName>
</protein>
<organism evidence="10 11">
    <name type="scientific">Coniochaeta ligniaria NRRL 30616</name>
    <dbReference type="NCBI Taxonomy" id="1408157"/>
    <lineage>
        <taxon>Eukaryota</taxon>
        <taxon>Fungi</taxon>
        <taxon>Dikarya</taxon>
        <taxon>Ascomycota</taxon>
        <taxon>Pezizomycotina</taxon>
        <taxon>Sordariomycetes</taxon>
        <taxon>Sordariomycetidae</taxon>
        <taxon>Coniochaetales</taxon>
        <taxon>Coniochaetaceae</taxon>
        <taxon>Coniochaeta</taxon>
    </lineage>
</organism>
<feature type="domain" description="Gamma tubulin complex component C-terminal" evidence="7">
    <location>
        <begin position="546"/>
        <end position="863"/>
    </location>
</feature>
<dbReference type="InParanoid" id="A0A1J7IQI5"/>
<dbReference type="GO" id="GO:0051011">
    <property type="term" value="F:microtubule minus-end binding"/>
    <property type="evidence" value="ECO:0007669"/>
    <property type="project" value="TreeGrafter"/>
</dbReference>
<dbReference type="InterPro" id="IPR032797">
    <property type="entry name" value="Mod21_N"/>
</dbReference>
<evidence type="ECO:0000259" key="7">
    <source>
        <dbReference type="Pfam" id="PF04130"/>
    </source>
</evidence>
<evidence type="ECO:0000256" key="3">
    <source>
        <dbReference type="ARBA" id="ARBA00022701"/>
    </source>
</evidence>
<dbReference type="PANTHER" id="PTHR19302">
    <property type="entry name" value="GAMMA TUBULIN COMPLEX PROTEIN"/>
    <property type="match status" value="1"/>
</dbReference>
<evidence type="ECO:0000313" key="10">
    <source>
        <dbReference type="EMBL" id="OIW29887.1"/>
    </source>
</evidence>
<dbReference type="GO" id="GO:0043015">
    <property type="term" value="F:gamma-tubulin binding"/>
    <property type="evidence" value="ECO:0007669"/>
    <property type="project" value="InterPro"/>
</dbReference>
<dbReference type="InterPro" id="IPR007259">
    <property type="entry name" value="GCP"/>
</dbReference>
<dbReference type="Gene3D" id="1.20.120.1900">
    <property type="entry name" value="Gamma-tubulin complex, C-terminal domain"/>
    <property type="match status" value="1"/>
</dbReference>
<keyword evidence="4 5" id="KW-0206">Cytoskeleton</keyword>
<dbReference type="EMBL" id="KV875097">
    <property type="protein sequence ID" value="OIW29887.1"/>
    <property type="molecule type" value="Genomic_DNA"/>
</dbReference>
<dbReference type="InterPro" id="IPR059169">
    <property type="entry name" value="GCP5_N_ext"/>
</dbReference>
<evidence type="ECO:0000259" key="9">
    <source>
        <dbReference type="Pfam" id="PF17681"/>
    </source>
</evidence>
<dbReference type="GO" id="GO:0005816">
    <property type="term" value="C:spindle pole body"/>
    <property type="evidence" value="ECO:0007669"/>
    <property type="project" value="UniProtKB-ARBA"/>
</dbReference>
<comment type="similarity">
    <text evidence="1 5">Belongs to the TUBGCP family.</text>
</comment>
<proteinExistence type="inferred from homology"/>
<comment type="subcellular location">
    <subcellularLocation>
        <location evidence="5">Cytoplasm</location>
        <location evidence="5">Cytoskeleton</location>
        <location evidence="5">Microtubule organizing center</location>
    </subcellularLocation>
</comment>
<sequence>MAHLAEVSSLTDELITLITSISQSDPKFNVYRESSLRSLRHHSNLRTNQFDVEDQLNGWEERFRVQGRDGLADALHTRLEALQAQSDKWTPDILHFLLELADQPTQKTRLIDLELLKEPDIELGHRLTWDEIANEDDWAKDRALWKSIDYGDSSDDGDFDEAKSETSTDSVSTLLSSTDKYQRTIDDLIIDQSGEDELLKVVGSQAWRHTDPPLDQNGRPKKTPISDIQVFREALFMLGGHPTSLFNEDCNPILNYQLSNVSWDSFKALITTYAEWGRTLRPLRVLSTAKQQVSLLQVFQDAITEQLILFDRQLSDIQARYVAVKQDVVVSLTGILAELGDSFSTLSALSTLVIQLDEQRNVYPFKYLELLFEAAGTAQAAGNDVVYTSLGKIFFDCFQVYLRPMRLWMEDGELADDDKTFFIFQTPTKVPLKDIWSGQFKLRQTQNGALHAPKFLHPSTKRIFTTGKSVNVLKHLGRYENAKKQWTGREPILDFATACSSDELGLSPFEELFNEAFGRWIRSKHHATSATLRQVLFDSCNLSRALDSLQHIYFGADLSALDSFASPLFRHLDTLSPSWRDRFTLTEIAQEAFSRYADSYRLSAHVDPRGVVHSGITSRSSVRVSLPAIRLTYRLNWPVQLILSETSIAGYQSIFTFLLQLRRGTSTLQKQWVARSSISADHLVRNYGFYCLVRSKLLWFCNTLSTYLTSLVLVPSIIAMKENLRNALDVDDMIQVHSTFASNVIEECCLGAKLKPLRDCILDVLDLVIRLEDTHRAEVAKEREELQEISRLSVNSSPMKPGASRPRKRTGDDDDMAEVDSDMEDVFHRSGFEPEKAYGETLRSIDSDFEKHLRFLSGGLRGVARATRGPAAGRWDILAEMLEVGINEAGSQRVY</sequence>
<dbReference type="STRING" id="1408157.A0A1J7IQI5"/>
<dbReference type="GO" id="GO:0007020">
    <property type="term" value="P:microtubule nucleation"/>
    <property type="evidence" value="ECO:0007669"/>
    <property type="project" value="InterPro"/>
</dbReference>
<evidence type="ECO:0000256" key="5">
    <source>
        <dbReference type="RuleBase" id="RU363050"/>
    </source>
</evidence>
<dbReference type="GO" id="GO:0000922">
    <property type="term" value="C:spindle pole"/>
    <property type="evidence" value="ECO:0007669"/>
    <property type="project" value="InterPro"/>
</dbReference>
<dbReference type="GO" id="GO:0000278">
    <property type="term" value="P:mitotic cell cycle"/>
    <property type="evidence" value="ECO:0007669"/>
    <property type="project" value="TreeGrafter"/>
</dbReference>
<gene>
    <name evidence="10" type="ORF">CONLIGDRAFT_616137</name>
</gene>
<dbReference type="InterPro" id="IPR041470">
    <property type="entry name" value="GCP_N"/>
</dbReference>
<feature type="region of interest" description="Disordered" evidence="6">
    <location>
        <begin position="790"/>
        <end position="817"/>
    </location>
</feature>
<dbReference type="GO" id="GO:0051225">
    <property type="term" value="P:spindle assembly"/>
    <property type="evidence" value="ECO:0007669"/>
    <property type="project" value="TreeGrafter"/>
</dbReference>
<evidence type="ECO:0000256" key="4">
    <source>
        <dbReference type="ARBA" id="ARBA00023212"/>
    </source>
</evidence>
<evidence type="ECO:0000256" key="6">
    <source>
        <dbReference type="SAM" id="MobiDB-lite"/>
    </source>
</evidence>
<feature type="region of interest" description="Disordered" evidence="6">
    <location>
        <begin position="154"/>
        <end position="173"/>
    </location>
</feature>
<dbReference type="PANTHER" id="PTHR19302:SF33">
    <property type="entry name" value="GAMMA-TUBULIN COMPLEX COMPONENT 5"/>
    <property type="match status" value="1"/>
</dbReference>
<dbReference type="GO" id="GO:0000930">
    <property type="term" value="C:gamma-tubulin complex"/>
    <property type="evidence" value="ECO:0007669"/>
    <property type="project" value="TreeGrafter"/>
</dbReference>
<keyword evidence="2 5" id="KW-0963">Cytoplasm</keyword>
<dbReference type="AlphaFoldDB" id="A0A1J7IQI5"/>
<dbReference type="InterPro" id="IPR042241">
    <property type="entry name" value="GCP_C_sf"/>
</dbReference>
<dbReference type="Pfam" id="PF04130">
    <property type="entry name" value="GCP_C_terminal"/>
    <property type="match status" value="1"/>
</dbReference>
<dbReference type="OrthoDB" id="66546at2759"/>
<dbReference type="GO" id="GO:0005874">
    <property type="term" value="C:microtubule"/>
    <property type="evidence" value="ECO:0007669"/>
    <property type="project" value="UniProtKB-KW"/>
</dbReference>
<reference evidence="10 11" key="1">
    <citation type="submission" date="2016-10" db="EMBL/GenBank/DDBJ databases">
        <title>Draft genome sequence of Coniochaeta ligniaria NRRL30616, a lignocellulolytic fungus for bioabatement of inhibitors in plant biomass hydrolysates.</title>
        <authorList>
            <consortium name="DOE Joint Genome Institute"/>
            <person name="Jimenez D.J."/>
            <person name="Hector R.E."/>
            <person name="Riley R."/>
            <person name="Sun H."/>
            <person name="Grigoriev I.V."/>
            <person name="Van Elsas J.D."/>
            <person name="Nichols N.N."/>
        </authorList>
    </citation>
    <scope>NUCLEOTIDE SEQUENCE [LARGE SCALE GENOMIC DNA]</scope>
    <source>
        <strain evidence="10 11">NRRL 30616</strain>
    </source>
</reference>
<dbReference type="Pfam" id="PF14609">
    <property type="entry name" value="GCP5-Mod21_N"/>
    <property type="match status" value="1"/>
</dbReference>